<accession>A0A815FTF7</accession>
<dbReference type="InterPro" id="IPR051165">
    <property type="entry name" value="Multifunctional_ANK_Repeat"/>
</dbReference>
<organism evidence="4 6">
    <name type="scientific">Adineta ricciae</name>
    <name type="common">Rotifer</name>
    <dbReference type="NCBI Taxonomy" id="249248"/>
    <lineage>
        <taxon>Eukaryota</taxon>
        <taxon>Metazoa</taxon>
        <taxon>Spiralia</taxon>
        <taxon>Gnathifera</taxon>
        <taxon>Rotifera</taxon>
        <taxon>Eurotatoria</taxon>
        <taxon>Bdelloidea</taxon>
        <taxon>Adinetida</taxon>
        <taxon>Adinetidae</taxon>
        <taxon>Adineta</taxon>
    </lineage>
</organism>
<dbReference type="InterPro" id="IPR036770">
    <property type="entry name" value="Ankyrin_rpt-contain_sf"/>
</dbReference>
<feature type="repeat" description="ANK" evidence="3">
    <location>
        <begin position="181"/>
        <end position="213"/>
    </location>
</feature>
<evidence type="ECO:0000313" key="4">
    <source>
        <dbReference type="EMBL" id="CAF1328373.1"/>
    </source>
</evidence>
<evidence type="ECO:0000313" key="6">
    <source>
        <dbReference type="Proteomes" id="UP000663828"/>
    </source>
</evidence>
<evidence type="ECO:0000313" key="5">
    <source>
        <dbReference type="EMBL" id="CAF1523122.1"/>
    </source>
</evidence>
<name>A0A815FTF7_ADIRI</name>
<keyword evidence="1" id="KW-0677">Repeat</keyword>
<dbReference type="AlphaFoldDB" id="A0A815FTF7"/>
<evidence type="ECO:0000256" key="1">
    <source>
        <dbReference type="ARBA" id="ARBA00022737"/>
    </source>
</evidence>
<feature type="repeat" description="ANK" evidence="3">
    <location>
        <begin position="280"/>
        <end position="302"/>
    </location>
</feature>
<evidence type="ECO:0000256" key="3">
    <source>
        <dbReference type="PROSITE-ProRule" id="PRU00023"/>
    </source>
</evidence>
<reference evidence="4" key="1">
    <citation type="submission" date="2021-02" db="EMBL/GenBank/DDBJ databases">
        <authorList>
            <person name="Nowell W R."/>
        </authorList>
    </citation>
    <scope>NUCLEOTIDE SEQUENCE</scope>
</reference>
<dbReference type="EMBL" id="CAJNOR010002690">
    <property type="protein sequence ID" value="CAF1328373.1"/>
    <property type="molecule type" value="Genomic_DNA"/>
</dbReference>
<comment type="caution">
    <text evidence="4">The sequence shown here is derived from an EMBL/GenBank/DDBJ whole genome shotgun (WGS) entry which is preliminary data.</text>
</comment>
<dbReference type="Gene3D" id="1.25.40.20">
    <property type="entry name" value="Ankyrin repeat-containing domain"/>
    <property type="match status" value="3"/>
</dbReference>
<dbReference type="PROSITE" id="PS50088">
    <property type="entry name" value="ANK_REPEAT"/>
    <property type="match status" value="6"/>
</dbReference>
<protein>
    <submittedName>
        <fullName evidence="4">Uncharacterized protein</fullName>
    </submittedName>
</protein>
<dbReference type="PANTHER" id="PTHR24123:SF33">
    <property type="entry name" value="PROTEIN HOS4"/>
    <property type="match status" value="1"/>
</dbReference>
<keyword evidence="2 3" id="KW-0040">ANK repeat</keyword>
<dbReference type="SUPFAM" id="SSF48403">
    <property type="entry name" value="Ankyrin repeat"/>
    <property type="match status" value="1"/>
</dbReference>
<gene>
    <name evidence="5" type="ORF">EDS130_LOCUS44015</name>
    <name evidence="4" type="ORF">XAT740_LOCUS30297</name>
</gene>
<feature type="repeat" description="ANK" evidence="3">
    <location>
        <begin position="214"/>
        <end position="237"/>
    </location>
</feature>
<dbReference type="PROSITE" id="PS50297">
    <property type="entry name" value="ANK_REP_REGION"/>
    <property type="match status" value="6"/>
</dbReference>
<feature type="repeat" description="ANK" evidence="3">
    <location>
        <begin position="113"/>
        <end position="136"/>
    </location>
</feature>
<dbReference type="EMBL" id="CAJNOJ010000791">
    <property type="protein sequence ID" value="CAF1523122.1"/>
    <property type="molecule type" value="Genomic_DNA"/>
</dbReference>
<dbReference type="InterPro" id="IPR002110">
    <property type="entry name" value="Ankyrin_rpt"/>
</dbReference>
<dbReference type="PANTHER" id="PTHR24123">
    <property type="entry name" value="ANKYRIN REPEAT-CONTAINING"/>
    <property type="match status" value="1"/>
</dbReference>
<dbReference type="OrthoDB" id="10261302at2759"/>
<dbReference type="Pfam" id="PF12796">
    <property type="entry name" value="Ank_2"/>
    <property type="match status" value="3"/>
</dbReference>
<dbReference type="PRINTS" id="PR01415">
    <property type="entry name" value="ANKYRIN"/>
</dbReference>
<evidence type="ECO:0000256" key="2">
    <source>
        <dbReference type="ARBA" id="ARBA00023043"/>
    </source>
</evidence>
<feature type="repeat" description="ANK" evidence="3">
    <location>
        <begin position="147"/>
        <end position="179"/>
    </location>
</feature>
<dbReference type="Proteomes" id="UP000663852">
    <property type="component" value="Unassembled WGS sequence"/>
</dbReference>
<sequence>MALSAHQSSQYLFNACEQGDIELILNHIKSLSSSEICSIRDENQATLVHYACRYGYLNLLKYLFESKQIDPSQLRTEHGATCAHDAAVCDQIDILKYIFYQCKQLQWNIRDELGNTPLHLAASYNSHNVLHYLLNHQYADPHNPSYNGFLAIHYASEHGHNECIKLLLTKSPDTVNQQTNQLLTPIYLACQNGFLATVQLLISYGANFQLKDQDGSNCLHIACGNGHIDIVQWLVEKQNASVNENDYHNCTPLHYAAMNGNEHLISYLLDKQAKITCDSHGNTPLHKAAENGHQSACAILVEGTCSSVNSMNNRQLTAADLAANSDHLSLANELHLRGNSSLLQKATIVRLVIKKRNVQRADVSCQVNEDDFIDQKSHYLSSRKGEISTTTINSGDILHTPRSSVVAIAKLHSDME</sequence>
<dbReference type="SUPFAM" id="SSF140860">
    <property type="entry name" value="Pseudo ankyrin repeat-like"/>
    <property type="match status" value="1"/>
</dbReference>
<keyword evidence="6" id="KW-1185">Reference proteome</keyword>
<dbReference type="Pfam" id="PF00023">
    <property type="entry name" value="Ank"/>
    <property type="match status" value="1"/>
</dbReference>
<dbReference type="Proteomes" id="UP000663828">
    <property type="component" value="Unassembled WGS sequence"/>
</dbReference>
<proteinExistence type="predicted"/>
<dbReference type="SMART" id="SM00248">
    <property type="entry name" value="ANK"/>
    <property type="match status" value="9"/>
</dbReference>
<feature type="repeat" description="ANK" evidence="3">
    <location>
        <begin position="248"/>
        <end position="280"/>
    </location>
</feature>